<name>A0AAD3D0V5_9STRA</name>
<dbReference type="Proteomes" id="UP001054902">
    <property type="component" value="Unassembled WGS sequence"/>
</dbReference>
<feature type="domain" description="AB hydrolase-1" evidence="2">
    <location>
        <begin position="99"/>
        <end position="383"/>
    </location>
</feature>
<evidence type="ECO:0000256" key="1">
    <source>
        <dbReference type="ARBA" id="ARBA00038097"/>
    </source>
</evidence>
<dbReference type="SUPFAM" id="SSF53474">
    <property type="entry name" value="alpha/beta-Hydrolases"/>
    <property type="match status" value="1"/>
</dbReference>
<dbReference type="InterPro" id="IPR000073">
    <property type="entry name" value="AB_hydrolase_1"/>
</dbReference>
<keyword evidence="4" id="KW-1185">Reference proteome</keyword>
<dbReference type="GO" id="GO:0052689">
    <property type="term" value="F:carboxylic ester hydrolase activity"/>
    <property type="evidence" value="ECO:0007669"/>
    <property type="project" value="TreeGrafter"/>
</dbReference>
<comment type="similarity">
    <text evidence="1">Belongs to the peptidase S33 family. ABHD4/ABHD5 subfamily.</text>
</comment>
<dbReference type="Gene3D" id="3.40.50.1820">
    <property type="entry name" value="alpha/beta hydrolase"/>
    <property type="match status" value="1"/>
</dbReference>
<dbReference type="Pfam" id="PF00561">
    <property type="entry name" value="Abhydrolase_1"/>
    <property type="match status" value="1"/>
</dbReference>
<proteinExistence type="inferred from homology"/>
<dbReference type="PANTHER" id="PTHR42886">
    <property type="entry name" value="RE40534P-RELATED"/>
    <property type="match status" value="1"/>
</dbReference>
<gene>
    <name evidence="3" type="ORF">CTEN210_12109</name>
</gene>
<evidence type="ECO:0000313" key="3">
    <source>
        <dbReference type="EMBL" id="GFH55633.1"/>
    </source>
</evidence>
<dbReference type="PANTHER" id="PTHR42886:SF29">
    <property type="entry name" value="PUMMELIG, ISOFORM A"/>
    <property type="match status" value="1"/>
</dbReference>
<dbReference type="GO" id="GO:0055088">
    <property type="term" value="P:lipid homeostasis"/>
    <property type="evidence" value="ECO:0007669"/>
    <property type="project" value="TreeGrafter"/>
</dbReference>
<dbReference type="GO" id="GO:0042171">
    <property type="term" value="F:lysophosphatidic acid acyltransferase activity"/>
    <property type="evidence" value="ECO:0007669"/>
    <property type="project" value="TreeGrafter"/>
</dbReference>
<comment type="caution">
    <text evidence="3">The sequence shown here is derived from an EMBL/GenBank/DDBJ whole genome shotgun (WGS) entry which is preliminary data.</text>
</comment>
<evidence type="ECO:0000313" key="4">
    <source>
        <dbReference type="Proteomes" id="UP001054902"/>
    </source>
</evidence>
<evidence type="ECO:0000259" key="2">
    <source>
        <dbReference type="Pfam" id="PF00561"/>
    </source>
</evidence>
<dbReference type="InterPro" id="IPR029058">
    <property type="entry name" value="AB_hydrolase_fold"/>
</dbReference>
<organism evidence="3 4">
    <name type="scientific">Chaetoceros tenuissimus</name>
    <dbReference type="NCBI Taxonomy" id="426638"/>
    <lineage>
        <taxon>Eukaryota</taxon>
        <taxon>Sar</taxon>
        <taxon>Stramenopiles</taxon>
        <taxon>Ochrophyta</taxon>
        <taxon>Bacillariophyta</taxon>
        <taxon>Coscinodiscophyceae</taxon>
        <taxon>Chaetocerotophycidae</taxon>
        <taxon>Chaetocerotales</taxon>
        <taxon>Chaetocerotaceae</taxon>
        <taxon>Chaetoceros</taxon>
    </lineage>
</organism>
<reference evidence="3 4" key="1">
    <citation type="journal article" date="2021" name="Sci. Rep.">
        <title>The genome of the diatom Chaetoceros tenuissimus carries an ancient integrated fragment of an extant virus.</title>
        <authorList>
            <person name="Hongo Y."/>
            <person name="Kimura K."/>
            <person name="Takaki Y."/>
            <person name="Yoshida Y."/>
            <person name="Baba S."/>
            <person name="Kobayashi G."/>
            <person name="Nagasaki K."/>
            <person name="Hano T."/>
            <person name="Tomaru Y."/>
        </authorList>
    </citation>
    <scope>NUCLEOTIDE SEQUENCE [LARGE SCALE GENOMIC DNA]</scope>
    <source>
        <strain evidence="3 4">NIES-3715</strain>
    </source>
</reference>
<dbReference type="AlphaFoldDB" id="A0AAD3D0V5"/>
<accession>A0AAD3D0V5</accession>
<protein>
    <recommendedName>
        <fullName evidence="2">AB hydrolase-1 domain-containing protein</fullName>
    </recommendedName>
</protein>
<sequence length="433" mass="49459">MTNRIESMKAAEAALISFANRYKGIYHSLPTFLEKTHSLELFDTPIPKSSLPIKEKKCQVNKDQNETFTMHGIKVTSHVYESHIDSIQSQEQEKREEFPLVVLHGYMNGALYFYRNLLGLSNYSFKGTVYALDCFGWGLSSRPKFTIHADKKKQPDVDDHLLTEQVFVESLEEWRKAHKIEKMTLGGHSMGGHMATAYAEKYPDRVDRLILISPAGVPDDKDDDMESRIKDAPLRFRLMFGFAKRVWNWGVNPALVLRNLPESRGRSMVERYIEGRLPAIKCPEEKKHLGEYLYTNAALPGSGEHALNKILKPTAFGVKPSVYRIPELKVKHVHFIYGEHDWMDSSGGVEALKLSALRKSEGKESPEIHVWGVSNAGHLLMLENWREFNSAMVHANGHGHRLSHHAPTPFKVADEASTGMFFKRSVFRRRRDE</sequence>
<dbReference type="EMBL" id="BLLK01000051">
    <property type="protein sequence ID" value="GFH55633.1"/>
    <property type="molecule type" value="Genomic_DNA"/>
</dbReference>
<dbReference type="GO" id="GO:0006654">
    <property type="term" value="P:phosphatidic acid biosynthetic process"/>
    <property type="evidence" value="ECO:0007669"/>
    <property type="project" value="TreeGrafter"/>
</dbReference>